<keyword evidence="3" id="KW-1185">Reference proteome</keyword>
<dbReference type="Proteomes" id="UP000265520">
    <property type="component" value="Unassembled WGS sequence"/>
</dbReference>
<feature type="region of interest" description="Disordered" evidence="1">
    <location>
        <begin position="1"/>
        <end position="34"/>
    </location>
</feature>
<name>A0A392VJK5_9FABA</name>
<dbReference type="AlphaFoldDB" id="A0A392VJK5"/>
<evidence type="ECO:0000256" key="1">
    <source>
        <dbReference type="SAM" id="MobiDB-lite"/>
    </source>
</evidence>
<protein>
    <submittedName>
        <fullName evidence="2">Uncharacterized protein</fullName>
    </submittedName>
</protein>
<organism evidence="2 3">
    <name type="scientific">Trifolium medium</name>
    <dbReference type="NCBI Taxonomy" id="97028"/>
    <lineage>
        <taxon>Eukaryota</taxon>
        <taxon>Viridiplantae</taxon>
        <taxon>Streptophyta</taxon>
        <taxon>Embryophyta</taxon>
        <taxon>Tracheophyta</taxon>
        <taxon>Spermatophyta</taxon>
        <taxon>Magnoliopsida</taxon>
        <taxon>eudicotyledons</taxon>
        <taxon>Gunneridae</taxon>
        <taxon>Pentapetalae</taxon>
        <taxon>rosids</taxon>
        <taxon>fabids</taxon>
        <taxon>Fabales</taxon>
        <taxon>Fabaceae</taxon>
        <taxon>Papilionoideae</taxon>
        <taxon>50 kb inversion clade</taxon>
        <taxon>NPAAA clade</taxon>
        <taxon>Hologalegina</taxon>
        <taxon>IRL clade</taxon>
        <taxon>Trifolieae</taxon>
        <taxon>Trifolium</taxon>
    </lineage>
</organism>
<evidence type="ECO:0000313" key="2">
    <source>
        <dbReference type="EMBL" id="MCI88546.1"/>
    </source>
</evidence>
<proteinExistence type="predicted"/>
<reference evidence="2 3" key="1">
    <citation type="journal article" date="2018" name="Front. Plant Sci.">
        <title>Red Clover (Trifolium pratense) and Zigzag Clover (T. medium) - A Picture of Genomic Similarities and Differences.</title>
        <authorList>
            <person name="Dluhosova J."/>
            <person name="Istvanek J."/>
            <person name="Nedelnik J."/>
            <person name="Repkova J."/>
        </authorList>
    </citation>
    <scope>NUCLEOTIDE SEQUENCE [LARGE SCALE GENOMIC DNA]</scope>
    <source>
        <strain evidence="3">cv. 10/8</strain>
        <tissue evidence="2">Leaf</tissue>
    </source>
</reference>
<comment type="caution">
    <text evidence="2">The sequence shown here is derived from an EMBL/GenBank/DDBJ whole genome shotgun (WGS) entry which is preliminary data.</text>
</comment>
<dbReference type="EMBL" id="LXQA011195763">
    <property type="protein sequence ID" value="MCI88546.1"/>
    <property type="molecule type" value="Genomic_DNA"/>
</dbReference>
<evidence type="ECO:0000313" key="3">
    <source>
        <dbReference type="Proteomes" id="UP000265520"/>
    </source>
</evidence>
<feature type="non-terminal residue" evidence="2">
    <location>
        <position position="1"/>
    </location>
</feature>
<sequence>QSWPYSSPHFGPKCGRTNFEEQDPWRGQQGGQSGKIGLGVKVVLEVVPLSSSS</sequence>
<accession>A0A392VJK5</accession>